<dbReference type="EMBL" id="QSIQ01000009">
    <property type="protein sequence ID" value="RHD03857.1"/>
    <property type="molecule type" value="Genomic_DNA"/>
</dbReference>
<dbReference type="PANTHER" id="PTHR33498">
    <property type="entry name" value="TRANSPOSASE FOR INSERTION SEQUENCE ELEMENT IS1557"/>
    <property type="match status" value="1"/>
</dbReference>
<organism evidence="2 3">
    <name type="scientific">Roseburia inulinivorans</name>
    <dbReference type="NCBI Taxonomy" id="360807"/>
    <lineage>
        <taxon>Bacteria</taxon>
        <taxon>Bacillati</taxon>
        <taxon>Bacillota</taxon>
        <taxon>Clostridia</taxon>
        <taxon>Lachnospirales</taxon>
        <taxon>Lachnospiraceae</taxon>
        <taxon>Roseburia</taxon>
    </lineage>
</organism>
<dbReference type="Proteomes" id="UP000266391">
    <property type="component" value="Unassembled WGS sequence"/>
</dbReference>
<proteinExistence type="predicted"/>
<dbReference type="PANTHER" id="PTHR33498:SF1">
    <property type="entry name" value="TRANSPOSASE FOR INSERTION SEQUENCE ELEMENT IS1557"/>
    <property type="match status" value="1"/>
</dbReference>
<dbReference type="InterPro" id="IPR047951">
    <property type="entry name" value="Transpos_ISL3"/>
</dbReference>
<reference evidence="2 3" key="1">
    <citation type="submission" date="2018-08" db="EMBL/GenBank/DDBJ databases">
        <title>A genome reference for cultivated species of the human gut microbiota.</title>
        <authorList>
            <person name="Zou Y."/>
            <person name="Xue W."/>
            <person name="Luo G."/>
        </authorList>
    </citation>
    <scope>NUCLEOTIDE SEQUENCE [LARGE SCALE GENOMIC DNA]</scope>
    <source>
        <strain evidence="2 3">AM32-8LB</strain>
    </source>
</reference>
<sequence>MRRKTQKEYSQVASVNTLCKSVPNVKNTVIKNCNLYSDKNGVKHIRIQARPNKWHENDCPFCHKSCPVYDKHSSRPTIWRGLDWGGILVEVEYQTHRLICPEHGVYVAEVPWAYPGSRFTKDFDLTVAWFASYLPRSTTSYFMRVDWETVGRCVNRALHDLEPERSRRLDGLVNIGIDETSYKKGHKYITVIVNHDTNTVVWASEGHGKSVLEKFYKQLTPEQLSSIKVVTGDGAKWITECVNEYTPGCARCVDPFHVVEWAMTALDEVRKDIWHDAYSEYKQVKKDNPRGKGRPKKDAPGLAIVKAAKAKADEIKGSAYALGKAPEHLSEKQQLRVNLIASQNPRLYRAYLLKEQLRLLLKLTNVDEAEDELKRWLWKASHSRIPAFKELYQKIRRHKTHILNTIRYGMSNARIEATNNKIKLIIRKAYGFRNIQNMLDMVYLVCSDIRIPLPNRKLNAA</sequence>
<dbReference type="NCBIfam" id="NF033550">
    <property type="entry name" value="transpos_ISL3"/>
    <property type="match status" value="1"/>
</dbReference>
<gene>
    <name evidence="2" type="ORF">DW813_07355</name>
</gene>
<dbReference type="AlphaFoldDB" id="A0A396AFR7"/>
<evidence type="ECO:0000313" key="2">
    <source>
        <dbReference type="EMBL" id="RHD03857.1"/>
    </source>
</evidence>
<feature type="domain" description="Transposase IS204/IS1001/IS1096/IS1165 DDE" evidence="1">
    <location>
        <begin position="175"/>
        <end position="438"/>
    </location>
</feature>
<dbReference type="InterPro" id="IPR002560">
    <property type="entry name" value="Transposase_DDE"/>
</dbReference>
<evidence type="ECO:0000313" key="3">
    <source>
        <dbReference type="Proteomes" id="UP000266391"/>
    </source>
</evidence>
<dbReference type="Pfam" id="PF01610">
    <property type="entry name" value="DDE_Tnp_ISL3"/>
    <property type="match status" value="1"/>
</dbReference>
<evidence type="ECO:0000259" key="1">
    <source>
        <dbReference type="Pfam" id="PF01610"/>
    </source>
</evidence>
<accession>A0A396AFR7</accession>
<name>A0A396AFR7_9FIRM</name>
<protein>
    <submittedName>
        <fullName evidence="2">ISL3 family transposase</fullName>
    </submittedName>
</protein>
<comment type="caution">
    <text evidence="2">The sequence shown here is derived from an EMBL/GenBank/DDBJ whole genome shotgun (WGS) entry which is preliminary data.</text>
</comment>